<comment type="caution">
    <text evidence="2">The sequence shown here is derived from an EMBL/GenBank/DDBJ whole genome shotgun (WGS) entry which is preliminary data.</text>
</comment>
<reference evidence="2 3" key="1">
    <citation type="submission" date="2020-03" db="EMBL/GenBank/DDBJ databases">
        <title>Sequencing the genomes of 1000 actinobacteria strains.</title>
        <authorList>
            <person name="Klenk H.-P."/>
        </authorList>
    </citation>
    <scope>NUCLEOTIDE SEQUENCE [LARGE SCALE GENOMIC DNA]</scope>
    <source>
        <strain evidence="2 3">DSM 45490</strain>
    </source>
</reference>
<dbReference type="RefSeq" id="WP_238350574.1">
    <property type="nucleotide sequence ID" value="NZ_JAASRO010000001.1"/>
</dbReference>
<keyword evidence="3" id="KW-1185">Reference proteome</keyword>
<dbReference type="PROSITE" id="PS50297">
    <property type="entry name" value="ANK_REP_REGION"/>
    <property type="match status" value="1"/>
</dbReference>
<dbReference type="SUPFAM" id="SSF48403">
    <property type="entry name" value="Ankyrin repeat"/>
    <property type="match status" value="1"/>
</dbReference>
<dbReference type="InterPro" id="IPR036770">
    <property type="entry name" value="Ankyrin_rpt-contain_sf"/>
</dbReference>
<dbReference type="Pfam" id="PF00023">
    <property type="entry name" value="Ank"/>
    <property type="match status" value="1"/>
</dbReference>
<evidence type="ECO:0008006" key="4">
    <source>
        <dbReference type="Google" id="ProtNLM"/>
    </source>
</evidence>
<dbReference type="InterPro" id="IPR002110">
    <property type="entry name" value="Ankyrin_rpt"/>
</dbReference>
<evidence type="ECO:0000313" key="2">
    <source>
        <dbReference type="EMBL" id="NIK62006.1"/>
    </source>
</evidence>
<dbReference type="EMBL" id="JAASRO010000001">
    <property type="protein sequence ID" value="NIK62006.1"/>
    <property type="molecule type" value="Genomic_DNA"/>
</dbReference>
<proteinExistence type="predicted"/>
<dbReference type="Proteomes" id="UP000555407">
    <property type="component" value="Unassembled WGS sequence"/>
</dbReference>
<dbReference type="AlphaFoldDB" id="A0A7X5VIQ7"/>
<dbReference type="PROSITE" id="PS50088">
    <property type="entry name" value="ANK_REPEAT"/>
    <property type="match status" value="1"/>
</dbReference>
<gene>
    <name evidence="2" type="ORF">BJY22_007723</name>
</gene>
<evidence type="ECO:0000256" key="1">
    <source>
        <dbReference type="PROSITE-ProRule" id="PRU00023"/>
    </source>
</evidence>
<keyword evidence="1" id="KW-0040">ANK repeat</keyword>
<protein>
    <recommendedName>
        <fullName evidence="4">Ankyrin repeat domain-containing protein</fullName>
    </recommendedName>
</protein>
<accession>A0A7X5VIQ7</accession>
<sequence length="105" mass="11225">MTPAHLAVEMEDLPRLRELLDGGADIEEVDGELTLLQHAIDTEIDGHTQTGEPLHVDVTAYLLARGADPLASPLASGAGSALHMAQLRGHWLAVALIEAFVKRRG</sequence>
<organism evidence="2 3">
    <name type="scientific">Kribbella shirazensis</name>
    <dbReference type="NCBI Taxonomy" id="1105143"/>
    <lineage>
        <taxon>Bacteria</taxon>
        <taxon>Bacillati</taxon>
        <taxon>Actinomycetota</taxon>
        <taxon>Actinomycetes</taxon>
        <taxon>Propionibacteriales</taxon>
        <taxon>Kribbellaceae</taxon>
        <taxon>Kribbella</taxon>
    </lineage>
</organism>
<name>A0A7X5VIQ7_9ACTN</name>
<evidence type="ECO:0000313" key="3">
    <source>
        <dbReference type="Proteomes" id="UP000555407"/>
    </source>
</evidence>
<feature type="repeat" description="ANK" evidence="1">
    <location>
        <begin position="1"/>
        <end position="31"/>
    </location>
</feature>
<dbReference type="Gene3D" id="1.25.40.20">
    <property type="entry name" value="Ankyrin repeat-containing domain"/>
    <property type="match status" value="1"/>
</dbReference>